<protein>
    <submittedName>
        <fullName evidence="2">Uncharacterized protein</fullName>
    </submittedName>
</protein>
<evidence type="ECO:0000313" key="2">
    <source>
        <dbReference type="EMBL" id="BAU75481.1"/>
    </source>
</evidence>
<dbReference type="Proteomes" id="UP000218554">
    <property type="component" value="Chromosome"/>
</dbReference>
<feature type="region of interest" description="Disordered" evidence="1">
    <location>
        <begin position="41"/>
        <end position="62"/>
    </location>
</feature>
<evidence type="ECO:0000256" key="1">
    <source>
        <dbReference type="SAM" id="MobiDB-lite"/>
    </source>
</evidence>
<name>A0AAD1C164_METFU</name>
<accession>A0AAD1C164</accession>
<keyword evidence="3" id="KW-1185">Reference proteome</keyword>
<reference evidence="2 3" key="2">
    <citation type="journal article" date="2017" name="Int. J. Syst. Evol. Microbiol.">
        <title>Pseudomonas furukawaii sp. nov., a polychlorinated biphenyl-degrading bacterium isolated from biphenyl-contaminated soil in Japan.</title>
        <authorList>
            <person name="Kimura N."/>
            <person name="Watanabe T."/>
            <person name="Suenaga H."/>
            <person name="Fujihara H."/>
            <person name="Futagami T."/>
            <person name="Goto M."/>
            <person name="Hanada S."/>
            <person name="Hirose J."/>
        </authorList>
    </citation>
    <scope>NUCLEOTIDE SEQUENCE [LARGE SCALE GENOMIC DNA]</scope>
    <source>
        <strain evidence="3">DSM 10086 / NBRC 110670 / KF707</strain>
    </source>
</reference>
<gene>
    <name evidence="2" type="ORF">KF707C_37930</name>
</gene>
<dbReference type="AlphaFoldDB" id="A0AAD1C164"/>
<organism evidence="2 3">
    <name type="scientific">Metapseudomonas furukawaii</name>
    <name type="common">Pseudomonas furukawaii</name>
    <dbReference type="NCBI Taxonomy" id="1149133"/>
    <lineage>
        <taxon>Bacteria</taxon>
        <taxon>Pseudomonadati</taxon>
        <taxon>Pseudomonadota</taxon>
        <taxon>Gammaproteobacteria</taxon>
        <taxon>Pseudomonadales</taxon>
        <taxon>Pseudomonadaceae</taxon>
        <taxon>Metapseudomonas</taxon>
    </lineage>
</organism>
<sequence length="75" mass="8536">MPRQLHTGFLTDKVAREQLRQSLVQHDLDLAINFGLVPGASRPSRSHHLSSDQAPRFPYQRDHRIEQHAIDALAS</sequence>
<proteinExistence type="predicted"/>
<reference evidence="3" key="1">
    <citation type="submission" date="2015-05" db="EMBL/GenBank/DDBJ databases">
        <title>Draft genome sequencing of a biphenyl-degrading bacterium, Pseudomonas balearica KF707 (=NBRC110670).</title>
        <authorList>
            <person name="Kimura N."/>
            <person name="Hirose J."/>
            <person name="Watanabe T."/>
            <person name="Suenaga H."/>
            <person name="Fujihara H."/>
            <person name="Noguchi M."/>
            <person name="Hashimoto M."/>
            <person name="Shimodaira J."/>
            <person name="Tsuchikane K."/>
            <person name="Hosoyama A."/>
            <person name="Yamazoe A."/>
            <person name="Fujita N."/>
            <person name="Furukawa K."/>
        </authorList>
    </citation>
    <scope>NUCLEOTIDE SEQUENCE [LARGE SCALE GENOMIC DNA]</scope>
    <source>
        <strain evidence="3">DSM 10086 / NBRC 110670 / KF707</strain>
    </source>
</reference>
<evidence type="ECO:0000313" key="3">
    <source>
        <dbReference type="Proteomes" id="UP000218554"/>
    </source>
</evidence>
<dbReference type="KEGG" id="pfuw:KF707C_37930"/>
<dbReference type="EMBL" id="AP014862">
    <property type="protein sequence ID" value="BAU75481.1"/>
    <property type="molecule type" value="Genomic_DNA"/>
</dbReference>